<accession>A0A2H3NPS6</accession>
<feature type="domain" description="Microcin J25-processing protein McjB C-terminal" evidence="1">
    <location>
        <begin position="28"/>
        <end position="141"/>
    </location>
</feature>
<gene>
    <name evidence="2" type="ORF">CRI93_03650</name>
</gene>
<evidence type="ECO:0000313" key="2">
    <source>
        <dbReference type="EMBL" id="PEN08855.1"/>
    </source>
</evidence>
<dbReference type="EMBL" id="PDEP01000002">
    <property type="protein sequence ID" value="PEN08855.1"/>
    <property type="molecule type" value="Genomic_DNA"/>
</dbReference>
<evidence type="ECO:0000259" key="1">
    <source>
        <dbReference type="Pfam" id="PF13471"/>
    </source>
</evidence>
<comment type="caution">
    <text evidence="2">The sequence shown here is derived from an EMBL/GenBank/DDBJ whole genome shotgun (WGS) entry which is preliminary data.</text>
</comment>
<dbReference type="InterPro" id="IPR032708">
    <property type="entry name" value="McjB_C"/>
</dbReference>
<evidence type="ECO:0000313" key="3">
    <source>
        <dbReference type="Proteomes" id="UP000221024"/>
    </source>
</evidence>
<keyword evidence="3" id="KW-1185">Reference proteome</keyword>
<sequence length="146" mass="16081">MALFNRLYSLARVAWHVPWRRRRALAQALVAVPLAWAALRLVPFQRVVQASAPQPRRTADERELGRRVWAGAVVSHALFPRRPCLPQSLATRYLLARAGCPTALRIGVQRRGAGLAAHAWLERDGVPITDPDGPTSFAPLQAPSAL</sequence>
<dbReference type="InterPro" id="IPR053521">
    <property type="entry name" value="McjB-like"/>
</dbReference>
<dbReference type="RefSeq" id="WP_098061252.1">
    <property type="nucleotide sequence ID" value="NZ_PDEP01000002.1"/>
</dbReference>
<reference evidence="2 3" key="1">
    <citation type="submission" date="2017-10" db="EMBL/GenBank/DDBJ databases">
        <title>Draft genome of Longimonas halophila.</title>
        <authorList>
            <person name="Goh K.M."/>
            <person name="Shamsir M.S."/>
            <person name="Lim S.W."/>
        </authorList>
    </citation>
    <scope>NUCLEOTIDE SEQUENCE [LARGE SCALE GENOMIC DNA]</scope>
    <source>
        <strain evidence="2 3">KCTC 42399</strain>
    </source>
</reference>
<protein>
    <recommendedName>
        <fullName evidence="1">Microcin J25-processing protein McjB C-terminal domain-containing protein</fullName>
    </recommendedName>
</protein>
<dbReference type="AlphaFoldDB" id="A0A2H3NPS6"/>
<dbReference type="Pfam" id="PF13471">
    <property type="entry name" value="Transglut_core3"/>
    <property type="match status" value="1"/>
</dbReference>
<organism evidence="2 3">
    <name type="scientific">Longimonas halophila</name>
    <dbReference type="NCBI Taxonomy" id="1469170"/>
    <lineage>
        <taxon>Bacteria</taxon>
        <taxon>Pseudomonadati</taxon>
        <taxon>Rhodothermota</taxon>
        <taxon>Rhodothermia</taxon>
        <taxon>Rhodothermales</taxon>
        <taxon>Salisaetaceae</taxon>
        <taxon>Longimonas</taxon>
    </lineage>
</organism>
<proteinExistence type="predicted"/>
<dbReference type="OrthoDB" id="671090at2"/>
<dbReference type="NCBIfam" id="NF033537">
    <property type="entry name" value="lasso_biosyn_B2"/>
    <property type="match status" value="1"/>
</dbReference>
<dbReference type="Proteomes" id="UP000221024">
    <property type="component" value="Unassembled WGS sequence"/>
</dbReference>
<name>A0A2H3NPS6_9BACT</name>